<evidence type="ECO:0000256" key="9">
    <source>
        <dbReference type="HAMAP-Rule" id="MF_00237"/>
    </source>
</evidence>
<dbReference type="InterPro" id="IPR018448">
    <property type="entry name" value="TatB"/>
</dbReference>
<name>A0ABY6GMW3_9GAMM</name>
<keyword evidence="8 9" id="KW-0472">Membrane</keyword>
<accession>A0ABY6GMW3</accession>
<proteinExistence type="inferred from homology"/>
<feature type="compositionally biased region" description="Basic and acidic residues" evidence="10">
    <location>
        <begin position="106"/>
        <end position="133"/>
    </location>
</feature>
<dbReference type="HAMAP" id="MF_00237">
    <property type="entry name" value="TatB"/>
    <property type="match status" value="1"/>
</dbReference>
<comment type="function">
    <text evidence="9">Part of the twin-arginine translocation (Tat) system that transports large folded proteins containing a characteristic twin-arginine motif in their signal peptide across membranes. Together with TatC, TatB is part of a receptor directly interacting with Tat signal peptides. TatB may form an oligomeric binding site that transiently accommodates folded Tat precursor proteins before their translocation.</text>
</comment>
<keyword evidence="4 9" id="KW-0812">Transmembrane</keyword>
<dbReference type="PANTHER" id="PTHR33162">
    <property type="entry name" value="SEC-INDEPENDENT PROTEIN TRANSLOCASE PROTEIN TATA, CHLOROPLASTIC"/>
    <property type="match status" value="1"/>
</dbReference>
<dbReference type="PRINTS" id="PR01506">
    <property type="entry name" value="TATBPROTEIN"/>
</dbReference>
<evidence type="ECO:0000256" key="3">
    <source>
        <dbReference type="ARBA" id="ARBA00022475"/>
    </source>
</evidence>
<keyword evidence="2 9" id="KW-0813">Transport</keyword>
<comment type="subcellular location">
    <subcellularLocation>
        <location evidence="9">Cell membrane</location>
        <topology evidence="9">Single-pass membrane protein</topology>
    </subcellularLocation>
    <subcellularLocation>
        <location evidence="1">Membrane</location>
        <topology evidence="1">Single-pass membrane protein</topology>
    </subcellularLocation>
</comment>
<keyword evidence="6 9" id="KW-1133">Transmembrane helix</keyword>
<sequence length="133" mass="15221">MFDIGFSEILVIALLGLVVLGPERLPQVIRTAVRWLHHFRQTARNVRETMESELNIEEIKQDLHFKDIERQLQGVKQQASEAGESMNNMSSQLQEELDRSLSQQLDNKEPLDKKELLDSKEGSLVKSQPGDKP</sequence>
<evidence type="ECO:0000313" key="11">
    <source>
        <dbReference type="EMBL" id="UYM14065.1"/>
    </source>
</evidence>
<feature type="compositionally biased region" description="Polar residues" evidence="10">
    <location>
        <begin position="74"/>
        <end position="105"/>
    </location>
</feature>
<evidence type="ECO:0000256" key="2">
    <source>
        <dbReference type="ARBA" id="ARBA00022448"/>
    </source>
</evidence>
<dbReference type="PANTHER" id="PTHR33162:SF1">
    <property type="entry name" value="SEC-INDEPENDENT PROTEIN TRANSLOCASE PROTEIN TATA, CHLOROPLASTIC"/>
    <property type="match status" value="1"/>
</dbReference>
<dbReference type="EMBL" id="CP103300">
    <property type="protein sequence ID" value="UYM14065.1"/>
    <property type="molecule type" value="Genomic_DNA"/>
</dbReference>
<evidence type="ECO:0000256" key="4">
    <source>
        <dbReference type="ARBA" id="ARBA00022692"/>
    </source>
</evidence>
<reference evidence="11" key="1">
    <citation type="submission" date="2022-10" db="EMBL/GenBank/DDBJ databases">
        <title>Completed Genome Sequence of two octocoral isolated bacterium, Endozoicomonas euniceicola EF212T and Endozoicomonas gorgoniicola PS125T.</title>
        <authorList>
            <person name="Chiou Y.-J."/>
            <person name="Chen Y.-H."/>
        </authorList>
    </citation>
    <scope>NUCLEOTIDE SEQUENCE</scope>
    <source>
        <strain evidence="11">EF212</strain>
    </source>
</reference>
<keyword evidence="12" id="KW-1185">Reference proteome</keyword>
<protein>
    <recommendedName>
        <fullName evidence="9">Sec-independent protein translocase protein TatB</fullName>
    </recommendedName>
</protein>
<keyword evidence="7 9" id="KW-0811">Translocation</keyword>
<dbReference type="Pfam" id="PF02416">
    <property type="entry name" value="TatA_B_E"/>
    <property type="match status" value="1"/>
</dbReference>
<dbReference type="Proteomes" id="UP001163255">
    <property type="component" value="Chromosome"/>
</dbReference>
<dbReference type="NCBIfam" id="TIGR01410">
    <property type="entry name" value="tatB"/>
    <property type="match status" value="1"/>
</dbReference>
<dbReference type="InterPro" id="IPR003369">
    <property type="entry name" value="TatA/B/E"/>
</dbReference>
<gene>
    <name evidence="9 11" type="primary">tatB</name>
    <name evidence="11" type="ORF">NX720_14220</name>
</gene>
<keyword evidence="5 9" id="KW-0653">Protein transport</keyword>
<evidence type="ECO:0000313" key="12">
    <source>
        <dbReference type="Proteomes" id="UP001163255"/>
    </source>
</evidence>
<evidence type="ECO:0000256" key="7">
    <source>
        <dbReference type="ARBA" id="ARBA00023010"/>
    </source>
</evidence>
<evidence type="ECO:0000256" key="6">
    <source>
        <dbReference type="ARBA" id="ARBA00022989"/>
    </source>
</evidence>
<evidence type="ECO:0000256" key="10">
    <source>
        <dbReference type="SAM" id="MobiDB-lite"/>
    </source>
</evidence>
<comment type="similarity">
    <text evidence="9">Belongs to the TatB family.</text>
</comment>
<organism evidence="11 12">
    <name type="scientific">Endozoicomonas euniceicola</name>
    <dbReference type="NCBI Taxonomy" id="1234143"/>
    <lineage>
        <taxon>Bacteria</taxon>
        <taxon>Pseudomonadati</taxon>
        <taxon>Pseudomonadota</taxon>
        <taxon>Gammaproteobacteria</taxon>
        <taxon>Oceanospirillales</taxon>
        <taxon>Endozoicomonadaceae</taxon>
        <taxon>Endozoicomonas</taxon>
    </lineage>
</organism>
<evidence type="ECO:0000256" key="5">
    <source>
        <dbReference type="ARBA" id="ARBA00022927"/>
    </source>
</evidence>
<dbReference type="Gene3D" id="1.20.5.3310">
    <property type="match status" value="1"/>
</dbReference>
<evidence type="ECO:0000256" key="8">
    <source>
        <dbReference type="ARBA" id="ARBA00023136"/>
    </source>
</evidence>
<keyword evidence="3 9" id="KW-1003">Cell membrane</keyword>
<feature type="region of interest" description="Disordered" evidence="10">
    <location>
        <begin position="74"/>
        <end position="133"/>
    </location>
</feature>
<comment type="subunit">
    <text evidence="9">The Tat system comprises two distinct complexes: a TatABC complex, containing multiple copies of TatA, TatB and TatC subunits, and a separate TatA complex, containing only TatA subunits. Substrates initially bind to the TatABC complex, which probably triggers association of the separate TatA complex to form the active translocon.</text>
</comment>
<evidence type="ECO:0000256" key="1">
    <source>
        <dbReference type="ARBA" id="ARBA00004167"/>
    </source>
</evidence>
<dbReference type="RefSeq" id="WP_262595465.1">
    <property type="nucleotide sequence ID" value="NZ_CP103300.1"/>
</dbReference>